<dbReference type="Proteomes" id="UP000479710">
    <property type="component" value="Unassembled WGS sequence"/>
</dbReference>
<dbReference type="PANTHER" id="PTHR23024:SF396">
    <property type="entry name" value="OS08G0475000 PROTEIN"/>
    <property type="match status" value="1"/>
</dbReference>
<dbReference type="OrthoDB" id="408631at2759"/>
<proteinExistence type="predicted"/>
<organism evidence="2 3">
    <name type="scientific">Oryza meyeriana var. granulata</name>
    <dbReference type="NCBI Taxonomy" id="110450"/>
    <lineage>
        <taxon>Eukaryota</taxon>
        <taxon>Viridiplantae</taxon>
        <taxon>Streptophyta</taxon>
        <taxon>Embryophyta</taxon>
        <taxon>Tracheophyta</taxon>
        <taxon>Spermatophyta</taxon>
        <taxon>Magnoliopsida</taxon>
        <taxon>Liliopsida</taxon>
        <taxon>Poales</taxon>
        <taxon>Poaceae</taxon>
        <taxon>BOP clade</taxon>
        <taxon>Oryzoideae</taxon>
        <taxon>Oryzeae</taxon>
        <taxon>Oryzinae</taxon>
        <taxon>Oryza</taxon>
        <taxon>Oryza meyeriana</taxon>
    </lineage>
</organism>
<name>A0A6G1D808_9ORYZ</name>
<protein>
    <recommendedName>
        <fullName evidence="1">Alpha/beta hydrolase fold-3 domain-containing protein</fullName>
    </recommendedName>
</protein>
<keyword evidence="3" id="KW-1185">Reference proteome</keyword>
<evidence type="ECO:0000313" key="3">
    <source>
        <dbReference type="Proteomes" id="UP000479710"/>
    </source>
</evidence>
<feature type="domain" description="Alpha/beta hydrolase fold-3" evidence="1">
    <location>
        <begin position="48"/>
        <end position="174"/>
    </location>
</feature>
<dbReference type="InterPro" id="IPR050466">
    <property type="entry name" value="Carboxylest/Gibb_receptor"/>
</dbReference>
<reference evidence="2 3" key="1">
    <citation type="submission" date="2019-11" db="EMBL/GenBank/DDBJ databases">
        <title>Whole genome sequence of Oryza granulata.</title>
        <authorList>
            <person name="Li W."/>
        </authorList>
    </citation>
    <scope>NUCLEOTIDE SEQUENCE [LARGE SCALE GENOMIC DNA]</scope>
    <source>
        <strain evidence="3">cv. Menghai</strain>
        <tissue evidence="2">Leaf</tissue>
    </source>
</reference>
<accession>A0A6G1D808</accession>
<evidence type="ECO:0000313" key="2">
    <source>
        <dbReference type="EMBL" id="KAF0908547.1"/>
    </source>
</evidence>
<dbReference type="SUPFAM" id="SSF53474">
    <property type="entry name" value="alpha/beta-Hydrolases"/>
    <property type="match status" value="1"/>
</dbReference>
<dbReference type="EMBL" id="SPHZ02000007">
    <property type="protein sequence ID" value="KAF0908547.1"/>
    <property type="molecule type" value="Genomic_DNA"/>
</dbReference>
<dbReference type="GO" id="GO:0016787">
    <property type="term" value="F:hydrolase activity"/>
    <property type="evidence" value="ECO:0007669"/>
    <property type="project" value="InterPro"/>
</dbReference>
<dbReference type="AlphaFoldDB" id="A0A6G1D808"/>
<comment type="caution">
    <text evidence="2">The sequence shown here is derived from an EMBL/GenBank/DDBJ whole genome shotgun (WGS) entry which is preliminary data.</text>
</comment>
<dbReference type="InterPro" id="IPR029058">
    <property type="entry name" value="AB_hydrolase_fold"/>
</dbReference>
<dbReference type="Pfam" id="PF07859">
    <property type="entry name" value="Abhydrolase_3"/>
    <property type="match status" value="1"/>
</dbReference>
<dbReference type="PANTHER" id="PTHR23024">
    <property type="entry name" value="ARYLACETAMIDE DEACETYLASE"/>
    <property type="match status" value="1"/>
</dbReference>
<dbReference type="InterPro" id="IPR013094">
    <property type="entry name" value="AB_hydrolase_3"/>
</dbReference>
<sequence length="191" mass="19908">MGTSRVDAGTDAATGVTSKDVVIDAKSGLAVRLYMPGDVPRCKKLPVVVYFHGGGFVVHSAFSDVHSRFLNALVAAAGVVAVSVDYRLSPEHPLPAAYDDAWTALGWTLASCSASSPEPWLAEHGDAARLFVVGDSAGANIAHNVTMRARKDGLPGAGGARIEGMVLLHPFFRGGELVASEGTDPKLLQRA</sequence>
<evidence type="ECO:0000259" key="1">
    <source>
        <dbReference type="Pfam" id="PF07859"/>
    </source>
</evidence>
<gene>
    <name evidence="2" type="ORF">E2562_026335</name>
</gene>
<dbReference type="Gene3D" id="3.40.50.1820">
    <property type="entry name" value="alpha/beta hydrolase"/>
    <property type="match status" value="1"/>
</dbReference>